<accession>A0AAD6CVV7</accession>
<sequence length="422" mass="46909">MTRVPPTLPVIIMGAGMVGLTLAQALKKADIPYEIYERDTSYDTEKGRGWALTVHWALGALEECLPKELFNRLESIQVDPTLDDSRRFCFIDLATGNPKYVIPPTKRHRVNRRLLGNLLGEEIDIRYNKGLAGFDVQNDGVEVTFTDGTSTKGCLLVGTDGRNSKTRRLLLGERLGGLNPLPVNSVGATITMTPEEFAPIRTIDPLLFQGTHPESGVYMWFSLVSSPTINGSLGTENPYYEGQLIQSWLHKSEADHVPETDEERLAVFKRNAQNFDPRLRDAVMSLPDDTRVLHIKLVDWVPMPWDNHNGRVTVAGDGAHAMTSYRGEAFNHGVADAAVLSRNIISAWHSMDTNNTLQIAVNRYEEEMRVRTSDAVLLSTQACLEAHDLHALQPDSPCVSKRAQVAKEAREARAQARLEMVG</sequence>
<dbReference type="InterPro" id="IPR036188">
    <property type="entry name" value="FAD/NAD-bd_sf"/>
</dbReference>
<keyword evidence="3" id="KW-0274">FAD</keyword>
<feature type="domain" description="FAD-binding" evidence="6">
    <location>
        <begin position="8"/>
        <end position="347"/>
    </location>
</feature>
<organism evidence="7 8">
    <name type="scientific">Penicillium frequentans</name>
    <dbReference type="NCBI Taxonomy" id="3151616"/>
    <lineage>
        <taxon>Eukaryota</taxon>
        <taxon>Fungi</taxon>
        <taxon>Dikarya</taxon>
        <taxon>Ascomycota</taxon>
        <taxon>Pezizomycotina</taxon>
        <taxon>Eurotiomycetes</taxon>
        <taxon>Eurotiomycetidae</taxon>
        <taxon>Eurotiales</taxon>
        <taxon>Aspergillaceae</taxon>
        <taxon>Penicillium</taxon>
    </lineage>
</organism>
<keyword evidence="2" id="KW-0285">Flavoprotein</keyword>
<comment type="cofactor">
    <cofactor evidence="1">
        <name>FAD</name>
        <dbReference type="ChEBI" id="CHEBI:57692"/>
    </cofactor>
</comment>
<evidence type="ECO:0000259" key="6">
    <source>
        <dbReference type="Pfam" id="PF01494"/>
    </source>
</evidence>
<dbReference type="InterPro" id="IPR002938">
    <property type="entry name" value="FAD-bd"/>
</dbReference>
<keyword evidence="5" id="KW-0503">Monooxygenase</keyword>
<comment type="caution">
    <text evidence="7">The sequence shown here is derived from an EMBL/GenBank/DDBJ whole genome shotgun (WGS) entry which is preliminary data.</text>
</comment>
<keyword evidence="4" id="KW-0560">Oxidoreductase</keyword>
<proteinExistence type="predicted"/>
<dbReference type="Gene3D" id="3.50.50.60">
    <property type="entry name" value="FAD/NAD(P)-binding domain"/>
    <property type="match status" value="1"/>
</dbReference>
<evidence type="ECO:0000256" key="1">
    <source>
        <dbReference type="ARBA" id="ARBA00001974"/>
    </source>
</evidence>
<dbReference type="PRINTS" id="PR00420">
    <property type="entry name" value="RNGMNOXGNASE"/>
</dbReference>
<gene>
    <name evidence="7" type="ORF">N7494_007853</name>
</gene>
<dbReference type="Pfam" id="PF01494">
    <property type="entry name" value="FAD_binding_3"/>
    <property type="match status" value="1"/>
</dbReference>
<dbReference type="PANTHER" id="PTHR47178:SF1">
    <property type="entry name" value="FAD-BINDING DOMAIN-CONTAINING PROTEIN-RELATED"/>
    <property type="match status" value="1"/>
</dbReference>
<dbReference type="GO" id="GO:0071949">
    <property type="term" value="F:FAD binding"/>
    <property type="evidence" value="ECO:0007669"/>
    <property type="project" value="InterPro"/>
</dbReference>
<reference evidence="7 8" key="1">
    <citation type="journal article" date="2023" name="IMA Fungus">
        <title>Comparative genomic study of the Penicillium genus elucidates a diverse pangenome and 15 lateral gene transfer events.</title>
        <authorList>
            <person name="Petersen C."/>
            <person name="Sorensen T."/>
            <person name="Nielsen M.R."/>
            <person name="Sondergaard T.E."/>
            <person name="Sorensen J.L."/>
            <person name="Fitzpatrick D.A."/>
            <person name="Frisvad J.C."/>
            <person name="Nielsen K.L."/>
        </authorList>
    </citation>
    <scope>NUCLEOTIDE SEQUENCE [LARGE SCALE GENOMIC DNA]</scope>
    <source>
        <strain evidence="7 8">IBT 35679</strain>
    </source>
</reference>
<dbReference type="GO" id="GO:0004497">
    <property type="term" value="F:monooxygenase activity"/>
    <property type="evidence" value="ECO:0007669"/>
    <property type="project" value="UniProtKB-KW"/>
</dbReference>
<dbReference type="AlphaFoldDB" id="A0AAD6CVV7"/>
<evidence type="ECO:0000313" key="8">
    <source>
        <dbReference type="Proteomes" id="UP001220324"/>
    </source>
</evidence>
<protein>
    <recommendedName>
        <fullName evidence="6">FAD-binding domain-containing protein</fullName>
    </recommendedName>
</protein>
<dbReference type="PANTHER" id="PTHR47178">
    <property type="entry name" value="MONOOXYGENASE, FAD-BINDING"/>
    <property type="match status" value="1"/>
</dbReference>
<evidence type="ECO:0000256" key="3">
    <source>
        <dbReference type="ARBA" id="ARBA00022827"/>
    </source>
</evidence>
<evidence type="ECO:0000256" key="2">
    <source>
        <dbReference type="ARBA" id="ARBA00022630"/>
    </source>
</evidence>
<evidence type="ECO:0000313" key="7">
    <source>
        <dbReference type="EMBL" id="KAJ5538374.1"/>
    </source>
</evidence>
<dbReference type="SUPFAM" id="SSF51905">
    <property type="entry name" value="FAD/NAD(P)-binding domain"/>
    <property type="match status" value="1"/>
</dbReference>
<dbReference type="EMBL" id="JAQIZZ010000006">
    <property type="protein sequence ID" value="KAJ5538374.1"/>
    <property type="molecule type" value="Genomic_DNA"/>
</dbReference>
<evidence type="ECO:0000256" key="5">
    <source>
        <dbReference type="ARBA" id="ARBA00023033"/>
    </source>
</evidence>
<evidence type="ECO:0000256" key="4">
    <source>
        <dbReference type="ARBA" id="ARBA00023002"/>
    </source>
</evidence>
<keyword evidence="8" id="KW-1185">Reference proteome</keyword>
<name>A0AAD6CVV7_9EURO</name>
<dbReference type="Proteomes" id="UP001220324">
    <property type="component" value="Unassembled WGS sequence"/>
</dbReference>